<dbReference type="EMBL" id="JBHSOG010000030">
    <property type="protein sequence ID" value="MFC5769567.1"/>
    <property type="molecule type" value="Genomic_DNA"/>
</dbReference>
<reference evidence="2" key="1">
    <citation type="journal article" date="2019" name="Int. J. Syst. Evol. Microbiol.">
        <title>The Global Catalogue of Microorganisms (GCM) 10K type strain sequencing project: providing services to taxonomists for standard genome sequencing and annotation.</title>
        <authorList>
            <consortium name="The Broad Institute Genomics Platform"/>
            <consortium name="The Broad Institute Genome Sequencing Center for Infectious Disease"/>
            <person name="Wu L."/>
            <person name="Ma J."/>
        </authorList>
    </citation>
    <scope>NUCLEOTIDE SEQUENCE [LARGE SCALE GENOMIC DNA]</scope>
    <source>
        <strain evidence="2">SHR3</strain>
    </source>
</reference>
<comment type="caution">
    <text evidence="1">The sequence shown here is derived from an EMBL/GenBank/DDBJ whole genome shotgun (WGS) entry which is preliminary data.</text>
</comment>
<dbReference type="InterPro" id="IPR021332">
    <property type="entry name" value="DUF2944"/>
</dbReference>
<dbReference type="RefSeq" id="WP_096452298.1">
    <property type="nucleotide sequence ID" value="NZ_JBHSOG010000030.1"/>
</dbReference>
<evidence type="ECO:0000313" key="1">
    <source>
        <dbReference type="EMBL" id="MFC5769567.1"/>
    </source>
</evidence>
<protein>
    <submittedName>
        <fullName evidence="1">DUF2946 family protein</fullName>
    </submittedName>
</protein>
<gene>
    <name evidence="1" type="ORF">ACFPTN_09275</name>
</gene>
<accession>A0ABW1AQL9</accession>
<organism evidence="1 2">
    <name type="scientific">Thauera sinica</name>
    <dbReference type="NCBI Taxonomy" id="2665146"/>
    <lineage>
        <taxon>Bacteria</taxon>
        <taxon>Pseudomonadati</taxon>
        <taxon>Pseudomonadota</taxon>
        <taxon>Betaproteobacteria</taxon>
        <taxon>Rhodocyclales</taxon>
        <taxon>Zoogloeaceae</taxon>
        <taxon>Thauera</taxon>
    </lineage>
</organism>
<evidence type="ECO:0000313" key="2">
    <source>
        <dbReference type="Proteomes" id="UP001595974"/>
    </source>
</evidence>
<dbReference type="Proteomes" id="UP001595974">
    <property type="component" value="Unassembled WGS sequence"/>
</dbReference>
<sequence length="196" mass="20992">MSDAPIPAVAPHWPPVPACYGWLSLDRRGGWRLQREPVRHQGFVAFLNAHYGTDGSGAWLVRNGPQKVFVALDYTPWVLRLETDGRLTTHTGADAGRIDTVHIDDEGNVLLHAGCGIGLLDDRDLPRLLAQCRLADGAPAGDDALIALLAATAAPADVPAVRWRNLAVQPIRRAEVAQRFGFVPAPAPDPAPGSVP</sequence>
<proteinExistence type="predicted"/>
<keyword evidence="2" id="KW-1185">Reference proteome</keyword>
<dbReference type="Pfam" id="PF11161">
    <property type="entry name" value="DUF2944"/>
    <property type="match status" value="1"/>
</dbReference>
<name>A0ABW1AQL9_9RHOO</name>